<dbReference type="InParanoid" id="A0A6J2VFA7"/>
<dbReference type="InterPro" id="IPR058030">
    <property type="entry name" value="TRIM8/14/16/25/29/45/65_CC"/>
</dbReference>
<dbReference type="Proteomes" id="UP000504632">
    <property type="component" value="Chromosome 5"/>
</dbReference>
<dbReference type="InterPro" id="IPR051051">
    <property type="entry name" value="E3_ubiq-ligase_TRIM/RNF"/>
</dbReference>
<dbReference type="PANTHER" id="PTHR25465">
    <property type="entry name" value="B-BOX DOMAIN CONTAINING"/>
    <property type="match status" value="1"/>
</dbReference>
<dbReference type="AlphaFoldDB" id="A0A6J2VFA7"/>
<dbReference type="GO" id="GO:0005737">
    <property type="term" value="C:cytoplasm"/>
    <property type="evidence" value="ECO:0007669"/>
    <property type="project" value="UniProtKB-ARBA"/>
</dbReference>
<dbReference type="PROSITE" id="PS50188">
    <property type="entry name" value="B302_SPRY"/>
    <property type="match status" value="1"/>
</dbReference>
<evidence type="ECO:0000313" key="7">
    <source>
        <dbReference type="RefSeq" id="XP_030630498.1"/>
    </source>
</evidence>
<dbReference type="InterPro" id="IPR043136">
    <property type="entry name" value="B30.2/SPRY_sf"/>
</dbReference>
<dbReference type="CDD" id="cd19769">
    <property type="entry name" value="Bbox2_TRIM16-like"/>
    <property type="match status" value="1"/>
</dbReference>
<dbReference type="SMART" id="SM00589">
    <property type="entry name" value="PRY"/>
    <property type="match status" value="1"/>
</dbReference>
<dbReference type="Gene3D" id="2.60.120.920">
    <property type="match status" value="1"/>
</dbReference>
<evidence type="ECO:0000313" key="6">
    <source>
        <dbReference type="Proteomes" id="UP000504632"/>
    </source>
</evidence>
<dbReference type="Pfam" id="PF13765">
    <property type="entry name" value="PRY"/>
    <property type="match status" value="1"/>
</dbReference>
<dbReference type="InterPro" id="IPR001870">
    <property type="entry name" value="B30.2/SPRY"/>
</dbReference>
<dbReference type="Pfam" id="PF00622">
    <property type="entry name" value="SPRY"/>
    <property type="match status" value="1"/>
</dbReference>
<keyword evidence="4" id="KW-0175">Coiled coil</keyword>
<feature type="coiled-coil region" evidence="4">
    <location>
        <begin position="181"/>
        <end position="215"/>
    </location>
</feature>
<keyword evidence="1" id="KW-0479">Metal-binding</keyword>
<evidence type="ECO:0000259" key="5">
    <source>
        <dbReference type="PROSITE" id="PS50188"/>
    </source>
</evidence>
<dbReference type="InterPro" id="IPR003879">
    <property type="entry name" value="Butyrophylin_SPRY"/>
</dbReference>
<organism evidence="6 7">
    <name type="scientific">Chanos chanos</name>
    <name type="common">Milkfish</name>
    <name type="synonym">Mugil chanos</name>
    <dbReference type="NCBI Taxonomy" id="29144"/>
    <lineage>
        <taxon>Eukaryota</taxon>
        <taxon>Metazoa</taxon>
        <taxon>Chordata</taxon>
        <taxon>Craniata</taxon>
        <taxon>Vertebrata</taxon>
        <taxon>Euteleostomi</taxon>
        <taxon>Actinopterygii</taxon>
        <taxon>Neopterygii</taxon>
        <taxon>Teleostei</taxon>
        <taxon>Ostariophysi</taxon>
        <taxon>Gonorynchiformes</taxon>
        <taxon>Chanidae</taxon>
        <taxon>Chanos</taxon>
    </lineage>
</organism>
<dbReference type="GO" id="GO:0008270">
    <property type="term" value="F:zinc ion binding"/>
    <property type="evidence" value="ECO:0007669"/>
    <property type="project" value="UniProtKB-KW"/>
</dbReference>
<accession>A0A6J2VFA7</accession>
<feature type="domain" description="B30.2/SPRY" evidence="5">
    <location>
        <begin position="287"/>
        <end position="480"/>
    </location>
</feature>
<protein>
    <submittedName>
        <fullName evidence="7">Tripartite motif-containing protein 16</fullName>
    </submittedName>
</protein>
<dbReference type="InterPro" id="IPR000315">
    <property type="entry name" value="Znf_B-box"/>
</dbReference>
<dbReference type="OrthoDB" id="6270329at2759"/>
<dbReference type="GeneID" id="115812152"/>
<dbReference type="Pfam" id="PF00643">
    <property type="entry name" value="zf-B_box"/>
    <property type="match status" value="1"/>
</dbReference>
<gene>
    <name evidence="7" type="primary">LOC115812152</name>
</gene>
<keyword evidence="3" id="KW-0862">Zinc</keyword>
<dbReference type="Pfam" id="PF25600">
    <property type="entry name" value="TRIM_CC"/>
    <property type="match status" value="1"/>
</dbReference>
<dbReference type="InterPro" id="IPR006574">
    <property type="entry name" value="PRY"/>
</dbReference>
<evidence type="ECO:0000256" key="2">
    <source>
        <dbReference type="ARBA" id="ARBA00022771"/>
    </source>
</evidence>
<dbReference type="SUPFAM" id="SSF49899">
    <property type="entry name" value="Concanavalin A-like lectins/glucanases"/>
    <property type="match status" value="1"/>
</dbReference>
<name>A0A6J2VFA7_CHACN</name>
<dbReference type="CDD" id="cd16040">
    <property type="entry name" value="SPRY_PRY_SNTX"/>
    <property type="match status" value="1"/>
</dbReference>
<dbReference type="InterPro" id="IPR003877">
    <property type="entry name" value="SPRY_dom"/>
</dbReference>
<dbReference type="CDD" id="cd19802">
    <property type="entry name" value="Bbox1_TRIM8-like"/>
    <property type="match status" value="1"/>
</dbReference>
<evidence type="ECO:0000256" key="3">
    <source>
        <dbReference type="ARBA" id="ARBA00022833"/>
    </source>
</evidence>
<evidence type="ECO:0000256" key="4">
    <source>
        <dbReference type="SAM" id="Coils"/>
    </source>
</evidence>
<sequence>METGELPSSTHSLTGTGGVQCDACTGRKRKAEQSCLQCVASYCEAHLQLHNTLHAAKRHKLIEATEKLQEKICPDHGKFLDVYCGTDGQNICHLCITDKQRGHDVVTADSDRNERQNEVGIMQRNIQMRLEAREKEVEELRLAVGSFKTSAHKTMEESETLFTKLIQSLKRRRAKVTEMIRSREEAAVRQAEGLIKELEQEISELRKRAFDLEQLRVLSGSGEAAHFLQSFSSIDVLPAQREAPVFVVHPYCSFELTSEAVSELRKKLKITYQWCFITISERVRHTGIVSLPTPRTRAEFLQCKFHLTVNPNTIHNLLRLSKEDRQVTHAKEHESYPDHPERFERRAQMLCKEGLRGPPCYCEVEFGGGSWISIAVCYKGMNRKGKRAPLFGRSHDSWCLRCYRGLYHVSFWHNNKETNVSMPSRYPRIGVYLDHRAGILMFISVSDTVKVIHKVQTKFTEPLYLGFGFAGIGSHVQLCN</sequence>
<dbReference type="SUPFAM" id="SSF57845">
    <property type="entry name" value="B-box zinc-binding domain"/>
    <property type="match status" value="1"/>
</dbReference>
<dbReference type="PANTHER" id="PTHR25465:SF5">
    <property type="entry name" value="E3 UBIQUITIN_ISG15 LIGASE TRIM25-RELATED"/>
    <property type="match status" value="1"/>
</dbReference>
<keyword evidence="6" id="KW-1185">Reference proteome</keyword>
<dbReference type="RefSeq" id="XP_030630498.1">
    <property type="nucleotide sequence ID" value="XM_030774638.1"/>
</dbReference>
<dbReference type="PRINTS" id="PR01407">
    <property type="entry name" value="BUTYPHLNCDUF"/>
</dbReference>
<dbReference type="Gene3D" id="4.10.830.40">
    <property type="match status" value="1"/>
</dbReference>
<keyword evidence="2" id="KW-0863">Zinc-finger</keyword>
<dbReference type="InterPro" id="IPR013320">
    <property type="entry name" value="ConA-like_dom_sf"/>
</dbReference>
<dbReference type="Gene3D" id="3.30.160.60">
    <property type="entry name" value="Classic Zinc Finger"/>
    <property type="match status" value="1"/>
</dbReference>
<proteinExistence type="predicted"/>
<evidence type="ECO:0000256" key="1">
    <source>
        <dbReference type="ARBA" id="ARBA00022723"/>
    </source>
</evidence>
<reference evidence="7" key="1">
    <citation type="submission" date="2025-08" db="UniProtKB">
        <authorList>
            <consortium name="RefSeq"/>
        </authorList>
    </citation>
    <scope>IDENTIFICATION</scope>
</reference>